<evidence type="ECO:0000256" key="1">
    <source>
        <dbReference type="ARBA" id="ARBA00001947"/>
    </source>
</evidence>
<organism evidence="6 7">
    <name type="scientific">Roseitalea porphyridii</name>
    <dbReference type="NCBI Taxonomy" id="1852022"/>
    <lineage>
        <taxon>Bacteria</taxon>
        <taxon>Pseudomonadati</taxon>
        <taxon>Pseudomonadota</taxon>
        <taxon>Alphaproteobacteria</taxon>
        <taxon>Hyphomicrobiales</taxon>
        <taxon>Ahrensiaceae</taxon>
        <taxon>Roseitalea</taxon>
    </lineage>
</organism>
<evidence type="ECO:0000256" key="5">
    <source>
        <dbReference type="ARBA" id="ARBA00024029"/>
    </source>
</evidence>
<evidence type="ECO:0000313" key="7">
    <source>
        <dbReference type="Proteomes" id="UP000293719"/>
    </source>
</evidence>
<dbReference type="AlphaFoldDB" id="A0A4P6V077"/>
<evidence type="ECO:0000256" key="3">
    <source>
        <dbReference type="ARBA" id="ARBA00022801"/>
    </source>
</evidence>
<dbReference type="EMBL" id="CP036532">
    <property type="protein sequence ID" value="QBK30722.1"/>
    <property type="molecule type" value="Genomic_DNA"/>
</dbReference>
<comment type="cofactor">
    <cofactor evidence="1">
        <name>Zn(2+)</name>
        <dbReference type="ChEBI" id="CHEBI:29105"/>
    </cofactor>
</comment>
<sequence>MSGKVKLAEHTWPEVKMLLERDPVAVIPVGAFEQHGHHLPLMVDAHLAGSVCEEAAERACEDGTAIVVTPTVWTGYSPHHMDFPGSVTLDDETFSAVVGQVARSLAHHGFRRIAMINGHGGNMNLLKNLTQTLFYEHGIRAAAASYWDFALAELADWRESDKGGIMHACEMETALMLATRPDLVDMDKASDHLLDRSAYFGADLLSGGAVASAASFRELSPTGVIGAPSFATQERGEALFQAMVARLAAFFADFATWPRNDQEETRT</sequence>
<dbReference type="Pfam" id="PF02633">
    <property type="entry name" value="Creatininase"/>
    <property type="match status" value="1"/>
</dbReference>
<comment type="similarity">
    <text evidence="5">Belongs to the creatininase superfamily.</text>
</comment>
<accession>A0A4P6V077</accession>
<reference evidence="6 7" key="1">
    <citation type="journal article" date="2017" name="Int. J. Syst. Evol. Microbiol.">
        <title>Roseitalea porphyridii gen. nov., sp. nov., isolated from a red alga, and reclassification of Hoeflea suaedae Chung et al. 2013 as Pseudohoeflea suaedae gen. nov., comb. nov.</title>
        <authorList>
            <person name="Hyeon J.W."/>
            <person name="Jeong S.E."/>
            <person name="Baek K."/>
            <person name="Jeon C.O."/>
        </authorList>
    </citation>
    <scope>NUCLEOTIDE SEQUENCE [LARGE SCALE GENOMIC DNA]</scope>
    <source>
        <strain evidence="6 7">MA7-20</strain>
    </source>
</reference>
<dbReference type="InterPro" id="IPR003785">
    <property type="entry name" value="Creatininase/forma_Hydrolase"/>
</dbReference>
<evidence type="ECO:0000256" key="4">
    <source>
        <dbReference type="ARBA" id="ARBA00022833"/>
    </source>
</evidence>
<keyword evidence="3" id="KW-0378">Hydrolase</keyword>
<dbReference type="KEGG" id="rpod:E0E05_09035"/>
<dbReference type="Gene3D" id="3.40.50.10310">
    <property type="entry name" value="Creatininase"/>
    <property type="match status" value="1"/>
</dbReference>
<gene>
    <name evidence="6" type="ORF">E0E05_09035</name>
</gene>
<dbReference type="GO" id="GO:0046872">
    <property type="term" value="F:metal ion binding"/>
    <property type="evidence" value="ECO:0007669"/>
    <property type="project" value="UniProtKB-KW"/>
</dbReference>
<keyword evidence="2" id="KW-0479">Metal-binding</keyword>
<evidence type="ECO:0000256" key="2">
    <source>
        <dbReference type="ARBA" id="ARBA00022723"/>
    </source>
</evidence>
<dbReference type="SUPFAM" id="SSF102215">
    <property type="entry name" value="Creatininase"/>
    <property type="match status" value="1"/>
</dbReference>
<dbReference type="InterPro" id="IPR024087">
    <property type="entry name" value="Creatininase-like_sf"/>
</dbReference>
<dbReference type="PANTHER" id="PTHR35005:SF1">
    <property type="entry name" value="2-AMINO-5-FORMYLAMINO-6-RIBOSYLAMINOPYRIMIDIN-4(3H)-ONE 5'-MONOPHOSPHATE DEFORMYLASE"/>
    <property type="match status" value="1"/>
</dbReference>
<keyword evidence="7" id="KW-1185">Reference proteome</keyword>
<evidence type="ECO:0000313" key="6">
    <source>
        <dbReference type="EMBL" id="QBK30722.1"/>
    </source>
</evidence>
<proteinExistence type="inferred from homology"/>
<protein>
    <submittedName>
        <fullName evidence="6">Creatininase family protein</fullName>
    </submittedName>
</protein>
<dbReference type="Proteomes" id="UP000293719">
    <property type="component" value="Chromosome"/>
</dbReference>
<dbReference type="GO" id="GO:0016811">
    <property type="term" value="F:hydrolase activity, acting on carbon-nitrogen (but not peptide) bonds, in linear amides"/>
    <property type="evidence" value="ECO:0007669"/>
    <property type="project" value="TreeGrafter"/>
</dbReference>
<name>A0A4P6V077_9HYPH</name>
<keyword evidence="4" id="KW-0862">Zinc</keyword>
<dbReference type="PANTHER" id="PTHR35005">
    <property type="entry name" value="3-DEHYDRO-SCYLLO-INOSOSE HYDROLASE"/>
    <property type="match status" value="1"/>
</dbReference>
<dbReference type="GO" id="GO:0009231">
    <property type="term" value="P:riboflavin biosynthetic process"/>
    <property type="evidence" value="ECO:0007669"/>
    <property type="project" value="TreeGrafter"/>
</dbReference>